<feature type="region of interest" description="Disordered" evidence="1">
    <location>
        <begin position="909"/>
        <end position="933"/>
    </location>
</feature>
<feature type="region of interest" description="Disordered" evidence="1">
    <location>
        <begin position="348"/>
        <end position="370"/>
    </location>
</feature>
<comment type="caution">
    <text evidence="4">The sequence shown here is derived from an EMBL/GenBank/DDBJ whole genome shotgun (WGS) entry which is preliminary data.</text>
</comment>
<keyword evidence="4" id="KW-0176">Collagen</keyword>
<dbReference type="InterPro" id="IPR008969">
    <property type="entry name" value="CarboxyPept-like_regulatory"/>
</dbReference>
<evidence type="ECO:0000259" key="3">
    <source>
        <dbReference type="Pfam" id="PF14905"/>
    </source>
</evidence>
<dbReference type="InterPro" id="IPR041700">
    <property type="entry name" value="OMP_b-brl_3"/>
</dbReference>
<dbReference type="RefSeq" id="WP_163392949.1">
    <property type="nucleotide sequence ID" value="NZ_BMKP01000001.1"/>
</dbReference>
<dbReference type="Pfam" id="PF13715">
    <property type="entry name" value="CarbopepD_reg_2"/>
    <property type="match status" value="1"/>
</dbReference>
<evidence type="ECO:0000256" key="1">
    <source>
        <dbReference type="SAM" id="MobiDB-lite"/>
    </source>
</evidence>
<dbReference type="SUPFAM" id="SSF56935">
    <property type="entry name" value="Porins"/>
    <property type="match status" value="1"/>
</dbReference>
<reference evidence="5" key="1">
    <citation type="journal article" date="2019" name="Int. J. Syst. Evol. Microbiol.">
        <title>The Global Catalogue of Microorganisms (GCM) 10K type strain sequencing project: providing services to taxonomists for standard genome sequencing and annotation.</title>
        <authorList>
            <consortium name="The Broad Institute Genomics Platform"/>
            <consortium name="The Broad Institute Genome Sequencing Center for Infectious Disease"/>
            <person name="Wu L."/>
            <person name="Ma J."/>
        </authorList>
    </citation>
    <scope>NUCLEOTIDE SEQUENCE [LARGE SCALE GENOMIC DNA]</scope>
    <source>
        <strain evidence="5">CGMCC 1.16060</strain>
    </source>
</reference>
<evidence type="ECO:0000313" key="5">
    <source>
        <dbReference type="Proteomes" id="UP000655016"/>
    </source>
</evidence>
<feature type="compositionally biased region" description="Polar residues" evidence="1">
    <location>
        <begin position="391"/>
        <end position="402"/>
    </location>
</feature>
<dbReference type="Proteomes" id="UP000655016">
    <property type="component" value="Unassembled WGS sequence"/>
</dbReference>
<name>A0ABQ1TKT8_9FLAO</name>
<dbReference type="EMBL" id="BMKP01000001">
    <property type="protein sequence ID" value="GGE95815.1"/>
    <property type="molecule type" value="Genomic_DNA"/>
</dbReference>
<organism evidence="4 5">
    <name type="scientific">Flavobacterium limi</name>
    <dbReference type="NCBI Taxonomy" id="2045105"/>
    <lineage>
        <taxon>Bacteria</taxon>
        <taxon>Pseudomonadati</taxon>
        <taxon>Bacteroidota</taxon>
        <taxon>Flavobacteriia</taxon>
        <taxon>Flavobacteriales</taxon>
        <taxon>Flavobacteriaceae</taxon>
        <taxon>Flavobacterium</taxon>
    </lineage>
</organism>
<keyword evidence="2" id="KW-0732">Signal</keyword>
<feature type="compositionally biased region" description="Basic and acidic residues" evidence="1">
    <location>
        <begin position="914"/>
        <end position="933"/>
    </location>
</feature>
<dbReference type="Pfam" id="PF14905">
    <property type="entry name" value="OMP_b-brl_3"/>
    <property type="match status" value="1"/>
</dbReference>
<proteinExistence type="predicted"/>
<feature type="chain" id="PRO_5046692272" evidence="2">
    <location>
        <begin position="20"/>
        <end position="933"/>
    </location>
</feature>
<feature type="signal peptide" evidence="2">
    <location>
        <begin position="1"/>
        <end position="19"/>
    </location>
</feature>
<accession>A0ABQ1TKT8</accession>
<sequence length="933" mass="105717">MSRLYYFLLFFLFAYSVNAQNDIVLKGTVVDINSQLPVELATVYFTTIKDSTVIDYTTTDKNGFFRLNTKKLDQPVFLKINYLGYQTYTEEQKGLLESKDFGKLYLLESVNTLNEVVVKSEAPPIRMKQDTLEYNAASYKVRPDANVETLLKQLPGFDIDEAGKMTVNGREVNQLLVNGKPFFDRDGAIALKNLPAEIIQKVQVSDFKTKKEELSKQESTSDYSSINLTIDEKKNKGYFGKILGGYGSDDRYESSLIMNFFNNKQKISILGSSNNINSTGFAQDEVFDNMGGGRNSQGGGNSGGKGITQSNLLGINYSDDWSKYLSATGSYNFDNKINKNESTVNEVSILPDGNNYTNSESKTRNESTGNKANFELEYKIDPTTRLVVTPNVSQTRSNAKSDSFSETRREDENGELLNTSESHPYKENTSTNFSNTINFNKAFEKKARNVSLVFTNNNSGTNSDGIVDSETVLYKDEGEFLDKRKQKTKGRNISDSYSLDIEYTEPITDSLRIRFGTDFDWQNSSNDLKTYNNDDESEFYESLVDSVSNYLSSKRNTISPKVGLTLKKNKFTFNLNTRTAIVDFDNHSLYRNNSTDLEKRYALPFGNMQLRYKFSRSKFFTFKYDYSNALPSTTQLMPVVDLNNSLNTVTGNPNLDPIEKNSLNFDFKNFDFRTRSGYSLYIRGDYFNNDVVSTSIFDDETGKRFTTFINISGTFSATAGGNWTQSIKKDAHTLRYGLGLNGKYSFDKGFTNAILYNAKSTAISPKAYFTYEYGEFLTISPSYGFSYNQTKYENTSRDATSNVVHRANLQTTMYWPENLIFGNDFGYTYNSNISDDFKKDFYLWNTSLSYGFLNKTLYAKIKVYDVLNQNQSAVRTISATSVRDEESTVLKRYVMFSVAYKIGNFAAEKGSKRRGGERGGGDRGDRGGRERED</sequence>
<feature type="region of interest" description="Disordered" evidence="1">
    <location>
        <begin position="391"/>
        <end position="431"/>
    </location>
</feature>
<gene>
    <name evidence="4" type="ORF">GCM10011518_01360</name>
</gene>
<evidence type="ECO:0000313" key="4">
    <source>
        <dbReference type="EMBL" id="GGE95815.1"/>
    </source>
</evidence>
<feature type="compositionally biased region" description="Polar residues" evidence="1">
    <location>
        <begin position="354"/>
        <end position="370"/>
    </location>
</feature>
<evidence type="ECO:0000256" key="2">
    <source>
        <dbReference type="SAM" id="SignalP"/>
    </source>
</evidence>
<keyword evidence="5" id="KW-1185">Reference proteome</keyword>
<feature type="domain" description="Outer membrane protein beta-barrel" evidence="3">
    <location>
        <begin position="442"/>
        <end position="900"/>
    </location>
</feature>
<dbReference type="SUPFAM" id="SSF49464">
    <property type="entry name" value="Carboxypeptidase regulatory domain-like"/>
    <property type="match status" value="1"/>
</dbReference>
<protein>
    <submittedName>
        <fullName evidence="4">Collagen-binding protein</fullName>
    </submittedName>
</protein>